<evidence type="ECO:0000313" key="3">
    <source>
        <dbReference type="Proteomes" id="UP000013827"/>
    </source>
</evidence>
<dbReference type="KEGG" id="ehx:EMIHUDRAFT_460869"/>
<reference evidence="2" key="2">
    <citation type="submission" date="2024-10" db="UniProtKB">
        <authorList>
            <consortium name="EnsemblProtists"/>
        </authorList>
    </citation>
    <scope>IDENTIFICATION</scope>
</reference>
<proteinExistence type="predicted"/>
<keyword evidence="3" id="KW-1185">Reference proteome</keyword>
<dbReference type="AlphaFoldDB" id="A0A0D3I8L9"/>
<feature type="region of interest" description="Disordered" evidence="1">
    <location>
        <begin position="94"/>
        <end position="139"/>
    </location>
</feature>
<sequence length="139" mass="14458">VTCPPGSPRRSRRVGLRPGRHAAPRRRRDAPRGAPAGRVLAGRRRLHGHAAAAAAARRVRALEEGVRCPAGSLVGRPSGAARAALAGARLRLARGGRAGGGAQPDQAPRRRRSAQEARPKKARRGHLGRATGSGPAVEL</sequence>
<feature type="region of interest" description="Disordered" evidence="1">
    <location>
        <begin position="1"/>
        <end position="44"/>
    </location>
</feature>
<feature type="compositionally biased region" description="Basic residues" evidence="1">
    <location>
        <begin position="9"/>
        <end position="29"/>
    </location>
</feature>
<dbReference type="HOGENOM" id="CLU_1850454_0_0_1"/>
<name>A0A0D3I8L9_EMIH1</name>
<protein>
    <submittedName>
        <fullName evidence="2">Uncharacterized protein</fullName>
    </submittedName>
</protein>
<dbReference type="RefSeq" id="XP_005760033.1">
    <property type="nucleotide sequence ID" value="XM_005759976.1"/>
</dbReference>
<reference evidence="3" key="1">
    <citation type="journal article" date="2013" name="Nature">
        <title>Pan genome of the phytoplankton Emiliania underpins its global distribution.</title>
        <authorList>
            <person name="Read B.A."/>
            <person name="Kegel J."/>
            <person name="Klute M.J."/>
            <person name="Kuo A."/>
            <person name="Lefebvre S.C."/>
            <person name="Maumus F."/>
            <person name="Mayer C."/>
            <person name="Miller J."/>
            <person name="Monier A."/>
            <person name="Salamov A."/>
            <person name="Young J."/>
            <person name="Aguilar M."/>
            <person name="Claverie J.M."/>
            <person name="Frickenhaus S."/>
            <person name="Gonzalez K."/>
            <person name="Herman E.K."/>
            <person name="Lin Y.C."/>
            <person name="Napier J."/>
            <person name="Ogata H."/>
            <person name="Sarno A.F."/>
            <person name="Shmutz J."/>
            <person name="Schroeder D."/>
            <person name="de Vargas C."/>
            <person name="Verret F."/>
            <person name="von Dassow P."/>
            <person name="Valentin K."/>
            <person name="Van de Peer Y."/>
            <person name="Wheeler G."/>
            <person name="Dacks J.B."/>
            <person name="Delwiche C.F."/>
            <person name="Dyhrman S.T."/>
            <person name="Glockner G."/>
            <person name="John U."/>
            <person name="Richards T."/>
            <person name="Worden A.Z."/>
            <person name="Zhang X."/>
            <person name="Grigoriev I.V."/>
            <person name="Allen A.E."/>
            <person name="Bidle K."/>
            <person name="Borodovsky M."/>
            <person name="Bowler C."/>
            <person name="Brownlee C."/>
            <person name="Cock J.M."/>
            <person name="Elias M."/>
            <person name="Gladyshev V.N."/>
            <person name="Groth M."/>
            <person name="Guda C."/>
            <person name="Hadaegh A."/>
            <person name="Iglesias-Rodriguez M.D."/>
            <person name="Jenkins J."/>
            <person name="Jones B.M."/>
            <person name="Lawson T."/>
            <person name="Leese F."/>
            <person name="Lindquist E."/>
            <person name="Lobanov A."/>
            <person name="Lomsadze A."/>
            <person name="Malik S.B."/>
            <person name="Marsh M.E."/>
            <person name="Mackinder L."/>
            <person name="Mock T."/>
            <person name="Mueller-Roeber B."/>
            <person name="Pagarete A."/>
            <person name="Parker M."/>
            <person name="Probert I."/>
            <person name="Quesneville H."/>
            <person name="Raines C."/>
            <person name="Rensing S.A."/>
            <person name="Riano-Pachon D.M."/>
            <person name="Richier S."/>
            <person name="Rokitta S."/>
            <person name="Shiraiwa Y."/>
            <person name="Soanes D.M."/>
            <person name="van der Giezen M."/>
            <person name="Wahlund T.M."/>
            <person name="Williams B."/>
            <person name="Wilson W."/>
            <person name="Wolfe G."/>
            <person name="Wurch L.L."/>
        </authorList>
    </citation>
    <scope>NUCLEOTIDE SEQUENCE</scope>
</reference>
<dbReference type="EnsemblProtists" id="EOD07604">
    <property type="protein sequence ID" value="EOD07604"/>
    <property type="gene ID" value="EMIHUDRAFT_460869"/>
</dbReference>
<dbReference type="PaxDb" id="2903-EOD07604"/>
<organism evidence="2 3">
    <name type="scientific">Emiliania huxleyi (strain CCMP1516)</name>
    <dbReference type="NCBI Taxonomy" id="280463"/>
    <lineage>
        <taxon>Eukaryota</taxon>
        <taxon>Haptista</taxon>
        <taxon>Haptophyta</taxon>
        <taxon>Prymnesiophyceae</taxon>
        <taxon>Isochrysidales</taxon>
        <taxon>Noelaerhabdaceae</taxon>
        <taxon>Emiliania</taxon>
    </lineage>
</organism>
<dbReference type="GeneID" id="17253755"/>
<evidence type="ECO:0000313" key="2">
    <source>
        <dbReference type="EnsemblProtists" id="EOD07604"/>
    </source>
</evidence>
<evidence type="ECO:0000256" key="1">
    <source>
        <dbReference type="SAM" id="MobiDB-lite"/>
    </source>
</evidence>
<accession>A0A0D3I8L9</accession>
<dbReference type="Proteomes" id="UP000013827">
    <property type="component" value="Unassembled WGS sequence"/>
</dbReference>